<organism evidence="3 4">
    <name type="scientific">Paraburkholderia dilworthii</name>
    <dbReference type="NCBI Taxonomy" id="948106"/>
    <lineage>
        <taxon>Bacteria</taxon>
        <taxon>Pseudomonadati</taxon>
        <taxon>Pseudomonadota</taxon>
        <taxon>Betaproteobacteria</taxon>
        <taxon>Burkholderiales</taxon>
        <taxon>Burkholderiaceae</taxon>
        <taxon>Paraburkholderia</taxon>
    </lineage>
</organism>
<dbReference type="Gene3D" id="1.10.530.10">
    <property type="match status" value="1"/>
</dbReference>
<reference evidence="3 4" key="1">
    <citation type="journal article" date="2024" name="Chem. Sci.">
        <title>Discovery of megapolipeptins by genome mining of a Burkholderiales bacteria collection.</title>
        <authorList>
            <person name="Paulo B.S."/>
            <person name="Recchia M.J.J."/>
            <person name="Lee S."/>
            <person name="Fergusson C.H."/>
            <person name="Romanowski S.B."/>
            <person name="Hernandez A."/>
            <person name="Krull N."/>
            <person name="Liu D.Y."/>
            <person name="Cavanagh H."/>
            <person name="Bos A."/>
            <person name="Gray C.A."/>
            <person name="Murphy B.T."/>
            <person name="Linington R.G."/>
            <person name="Eustaquio A.S."/>
        </authorList>
    </citation>
    <scope>NUCLEOTIDE SEQUENCE [LARGE SCALE GENOMIC DNA]</scope>
    <source>
        <strain evidence="3 4">RL17-335-BIF-A</strain>
    </source>
</reference>
<dbReference type="PANTHER" id="PTHR33308:SF9">
    <property type="entry name" value="PEPTIDOGLYCAN HYDROLASE FLGJ"/>
    <property type="match status" value="1"/>
</dbReference>
<evidence type="ECO:0000259" key="2">
    <source>
        <dbReference type="SMART" id="SM00047"/>
    </source>
</evidence>
<protein>
    <submittedName>
        <fullName evidence="3">Glucosaminidase domain-containing protein</fullName>
    </submittedName>
</protein>
<evidence type="ECO:0000256" key="1">
    <source>
        <dbReference type="ARBA" id="ARBA00022801"/>
    </source>
</evidence>
<sequence>MPQHNGSHHHKSPAAPSIPPHVKAFLDAHLATAQAIQRRYGIPAGILLAQAALESSWGRHVVGNAYFGIKGHAPDGGSTTFTTHEVVNGQRIQTNAAFRAYTGFDDAAEDYARFIVSKPDLRVCYTQGTASKCAVLIAHRGYATDPKYVAKLNVIIKTYKLDQYDTKVTQ</sequence>
<evidence type="ECO:0000313" key="4">
    <source>
        <dbReference type="Proteomes" id="UP001629367"/>
    </source>
</evidence>
<evidence type="ECO:0000313" key="3">
    <source>
        <dbReference type="EMBL" id="MFM0598319.1"/>
    </source>
</evidence>
<comment type="caution">
    <text evidence="3">The sequence shown here is derived from an EMBL/GenBank/DDBJ whole genome shotgun (WGS) entry which is preliminary data.</text>
</comment>
<dbReference type="SMART" id="SM00047">
    <property type="entry name" value="LYZ2"/>
    <property type="match status" value="1"/>
</dbReference>
<dbReference type="PRINTS" id="PR01002">
    <property type="entry name" value="FLGFLGJ"/>
</dbReference>
<proteinExistence type="predicted"/>
<keyword evidence="1" id="KW-0378">Hydrolase</keyword>
<keyword evidence="4" id="KW-1185">Reference proteome</keyword>
<gene>
    <name evidence="3" type="ORF">PQQ68_35320</name>
</gene>
<feature type="domain" description="Mannosyl-glycoprotein endo-beta-N-acetylglucosamidase-like" evidence="2">
    <location>
        <begin position="15"/>
        <end position="165"/>
    </location>
</feature>
<name>A0ABW9DK20_9BURK</name>
<dbReference type="InterPro" id="IPR023346">
    <property type="entry name" value="Lysozyme-like_dom_sf"/>
</dbReference>
<dbReference type="SUPFAM" id="SSF53955">
    <property type="entry name" value="Lysozyme-like"/>
    <property type="match status" value="1"/>
</dbReference>
<accession>A0ABW9DK20</accession>
<dbReference type="Pfam" id="PF01832">
    <property type="entry name" value="Glucosaminidase"/>
    <property type="match status" value="1"/>
</dbReference>
<dbReference type="RefSeq" id="WP_408219876.1">
    <property type="nucleotide sequence ID" value="NZ_JAQQBZ010000047.1"/>
</dbReference>
<dbReference type="InterPro" id="IPR002901">
    <property type="entry name" value="MGlyc_endo_b_GlcNAc-like_dom"/>
</dbReference>
<dbReference type="PANTHER" id="PTHR33308">
    <property type="entry name" value="PEPTIDOGLYCAN HYDROLASE FLGJ"/>
    <property type="match status" value="1"/>
</dbReference>
<dbReference type="Proteomes" id="UP001629367">
    <property type="component" value="Unassembled WGS sequence"/>
</dbReference>
<dbReference type="InterPro" id="IPR051056">
    <property type="entry name" value="Glycosyl_Hydrolase_73"/>
</dbReference>
<dbReference type="EMBL" id="JAQQBZ010000047">
    <property type="protein sequence ID" value="MFM0598319.1"/>
    <property type="molecule type" value="Genomic_DNA"/>
</dbReference>